<gene>
    <name evidence="1" type="ORF">THTE_1645</name>
</gene>
<accession>A0A286RE82</accession>
<protein>
    <submittedName>
        <fullName evidence="1">Uncharacterized protein</fullName>
    </submittedName>
</protein>
<reference evidence="1 2" key="1">
    <citation type="journal article" name="Front. Microbiol.">
        <title>Sugar Metabolism of the First Thermophilic Planctomycete Thermogutta terrifontis: Comparative Genomic and Transcriptomic Approaches.</title>
        <authorList>
            <person name="Elcheninov A.G."/>
            <person name="Menzel P."/>
            <person name="Gudbergsdottir S.R."/>
            <person name="Slesarev A.I."/>
            <person name="Kadnikov V.V."/>
            <person name="Krogh A."/>
            <person name="Bonch-Osmolovskaya E.A."/>
            <person name="Peng X."/>
            <person name="Kublanov I.V."/>
        </authorList>
    </citation>
    <scope>NUCLEOTIDE SEQUENCE [LARGE SCALE GENOMIC DNA]</scope>
    <source>
        <strain evidence="1 2">R1</strain>
    </source>
</reference>
<sequence length="81" mass="9261">MSPARRCRSCKDVIEEDWWTKPAYCLSEQQRALAAEYCEECGREKILGILEAPDSPWNRMARGSEEWADFSGPGSMDSQED</sequence>
<proteinExistence type="predicted"/>
<evidence type="ECO:0000313" key="2">
    <source>
        <dbReference type="Proteomes" id="UP000215086"/>
    </source>
</evidence>
<organism evidence="1 2">
    <name type="scientific">Thermogutta terrifontis</name>
    <dbReference type="NCBI Taxonomy" id="1331910"/>
    <lineage>
        <taxon>Bacteria</taxon>
        <taxon>Pseudomonadati</taxon>
        <taxon>Planctomycetota</taxon>
        <taxon>Planctomycetia</taxon>
        <taxon>Pirellulales</taxon>
        <taxon>Thermoguttaceae</taxon>
        <taxon>Thermogutta</taxon>
    </lineage>
</organism>
<dbReference type="RefSeq" id="WP_095414625.1">
    <property type="nucleotide sequence ID" value="NZ_CP018477.1"/>
</dbReference>
<name>A0A286RE82_9BACT</name>
<dbReference type="EMBL" id="CP018477">
    <property type="protein sequence ID" value="ASV74247.1"/>
    <property type="molecule type" value="Genomic_DNA"/>
</dbReference>
<dbReference type="Proteomes" id="UP000215086">
    <property type="component" value="Chromosome"/>
</dbReference>
<evidence type="ECO:0000313" key="1">
    <source>
        <dbReference type="EMBL" id="ASV74247.1"/>
    </source>
</evidence>
<dbReference type="AlphaFoldDB" id="A0A286RE82"/>
<dbReference type="KEGG" id="ttf:THTE_1645"/>
<keyword evidence="2" id="KW-1185">Reference proteome</keyword>